<dbReference type="GO" id="GO:0045892">
    <property type="term" value="P:negative regulation of DNA-templated transcription"/>
    <property type="evidence" value="ECO:0007669"/>
    <property type="project" value="TreeGrafter"/>
</dbReference>
<keyword evidence="10" id="KW-1185">Reference proteome</keyword>
<evidence type="ECO:0000256" key="2">
    <source>
        <dbReference type="ARBA" id="ARBA00023015"/>
    </source>
</evidence>
<dbReference type="Pfam" id="PF01614">
    <property type="entry name" value="IclR_C"/>
    <property type="match status" value="1"/>
</dbReference>
<dbReference type="InterPro" id="IPR005471">
    <property type="entry name" value="Tscrpt_reg_IclR_N"/>
</dbReference>
<dbReference type="GO" id="GO:0003700">
    <property type="term" value="F:DNA-binding transcription factor activity"/>
    <property type="evidence" value="ECO:0007669"/>
    <property type="project" value="TreeGrafter"/>
</dbReference>
<sequence length="281" mass="30280">MSMTDAELSTAGGEPVSTSATASVQSLVRGLSVIRAFDAEQPEMTLSDVARKTGLTRATARRFLLTLIEVGYVRTDGKSFALTARVLDLGYSYLSGMSLPDLAQPHLEWLSTAVGESTSASVLDGTDIVYVARVPTRRRIMSVGISIGTRFPAYATSMGRVLLAALPQQELEARLDGLELPLRTERTINTVAVLEDELRRVRSQGFAVTDQELEAGLRSMAMPIRDGQGRTLAAINVSGHAADGTLEEFTERVEAPLRTATEAIVADLRRAKPVSSLFLPN</sequence>
<comment type="caution">
    <text evidence="9">The sequence shown here is derived from an EMBL/GenBank/DDBJ whole genome shotgun (WGS) entry which is preliminary data.</text>
</comment>
<protein>
    <recommendedName>
        <fullName evidence="6">Glycerol operon regulatory protein</fullName>
    </recommendedName>
</protein>
<accession>A0A542YK64</accession>
<reference evidence="9 10" key="1">
    <citation type="submission" date="2019-06" db="EMBL/GenBank/DDBJ databases">
        <title>Sequencing the genomes of 1000 actinobacteria strains.</title>
        <authorList>
            <person name="Klenk H.-P."/>
        </authorList>
    </citation>
    <scope>NUCLEOTIDE SEQUENCE [LARGE SCALE GENOMIC DNA]</scope>
    <source>
        <strain evidence="9 10">DSM 26477</strain>
    </source>
</reference>
<dbReference type="AlphaFoldDB" id="A0A542YK64"/>
<dbReference type="InterPro" id="IPR036388">
    <property type="entry name" value="WH-like_DNA-bd_sf"/>
</dbReference>
<name>A0A542YK64_9MICO</name>
<evidence type="ECO:0000313" key="9">
    <source>
        <dbReference type="EMBL" id="TQL48497.1"/>
    </source>
</evidence>
<dbReference type="SUPFAM" id="SSF46785">
    <property type="entry name" value="Winged helix' DNA-binding domain"/>
    <property type="match status" value="1"/>
</dbReference>
<organism evidence="9 10">
    <name type="scientific">Homoserinimonas aerilata</name>
    <dbReference type="NCBI Taxonomy" id="1162970"/>
    <lineage>
        <taxon>Bacteria</taxon>
        <taxon>Bacillati</taxon>
        <taxon>Actinomycetota</taxon>
        <taxon>Actinomycetes</taxon>
        <taxon>Micrococcales</taxon>
        <taxon>Microbacteriaceae</taxon>
        <taxon>Homoserinimonas</taxon>
    </lineage>
</organism>
<evidence type="ECO:0000256" key="3">
    <source>
        <dbReference type="ARBA" id="ARBA00023125"/>
    </source>
</evidence>
<proteinExistence type="predicted"/>
<evidence type="ECO:0000256" key="6">
    <source>
        <dbReference type="ARBA" id="ARBA00070406"/>
    </source>
</evidence>
<dbReference type="InterPro" id="IPR014757">
    <property type="entry name" value="Tscrpt_reg_IclR_C"/>
</dbReference>
<keyword evidence="2" id="KW-0805">Transcription regulation</keyword>
<keyword evidence="3" id="KW-0238">DNA-binding</keyword>
<evidence type="ECO:0000313" key="10">
    <source>
        <dbReference type="Proteomes" id="UP000317998"/>
    </source>
</evidence>
<dbReference type="GO" id="GO:0045893">
    <property type="term" value="P:positive regulation of DNA-templated transcription"/>
    <property type="evidence" value="ECO:0007669"/>
    <property type="project" value="InterPro"/>
</dbReference>
<dbReference type="NCBIfam" id="TIGR02431">
    <property type="entry name" value="pcaR_pcaU"/>
    <property type="match status" value="1"/>
</dbReference>
<evidence type="ECO:0000256" key="5">
    <source>
        <dbReference type="ARBA" id="ARBA00058938"/>
    </source>
</evidence>
<evidence type="ECO:0000256" key="1">
    <source>
        <dbReference type="ARBA" id="ARBA00022798"/>
    </source>
</evidence>
<dbReference type="InterPro" id="IPR029016">
    <property type="entry name" value="GAF-like_dom_sf"/>
</dbReference>
<comment type="function">
    <text evidence="5">May be an activator protein for the gylABX operon.</text>
</comment>
<dbReference type="Gene3D" id="1.10.10.10">
    <property type="entry name" value="Winged helix-like DNA-binding domain superfamily/Winged helix DNA-binding domain"/>
    <property type="match status" value="1"/>
</dbReference>
<dbReference type="Pfam" id="PF09339">
    <property type="entry name" value="HTH_IclR"/>
    <property type="match status" value="1"/>
</dbReference>
<gene>
    <name evidence="9" type="ORF">FB562_1591</name>
</gene>
<dbReference type="SMART" id="SM00346">
    <property type="entry name" value="HTH_ICLR"/>
    <property type="match status" value="1"/>
</dbReference>
<dbReference type="GO" id="GO:0006071">
    <property type="term" value="P:glycerol metabolic process"/>
    <property type="evidence" value="ECO:0007669"/>
    <property type="project" value="UniProtKB-KW"/>
</dbReference>
<dbReference type="GO" id="GO:0003677">
    <property type="term" value="F:DNA binding"/>
    <property type="evidence" value="ECO:0007669"/>
    <property type="project" value="UniProtKB-KW"/>
</dbReference>
<dbReference type="PROSITE" id="PS51077">
    <property type="entry name" value="HTH_ICLR"/>
    <property type="match status" value="1"/>
</dbReference>
<dbReference type="EMBL" id="VFOM01000001">
    <property type="protein sequence ID" value="TQL48497.1"/>
    <property type="molecule type" value="Genomic_DNA"/>
</dbReference>
<dbReference type="PROSITE" id="PS51078">
    <property type="entry name" value="ICLR_ED"/>
    <property type="match status" value="1"/>
</dbReference>
<evidence type="ECO:0000259" key="7">
    <source>
        <dbReference type="PROSITE" id="PS51077"/>
    </source>
</evidence>
<dbReference type="SUPFAM" id="SSF55781">
    <property type="entry name" value="GAF domain-like"/>
    <property type="match status" value="1"/>
</dbReference>
<dbReference type="PANTHER" id="PTHR30136">
    <property type="entry name" value="HELIX-TURN-HELIX TRANSCRIPTIONAL REGULATOR, ICLR FAMILY"/>
    <property type="match status" value="1"/>
</dbReference>
<dbReference type="InterPro" id="IPR012794">
    <property type="entry name" value="PcaR_PcaU"/>
</dbReference>
<evidence type="ECO:0000256" key="4">
    <source>
        <dbReference type="ARBA" id="ARBA00023163"/>
    </source>
</evidence>
<dbReference type="InterPro" id="IPR036390">
    <property type="entry name" value="WH_DNA-bd_sf"/>
</dbReference>
<dbReference type="PANTHER" id="PTHR30136:SF34">
    <property type="entry name" value="TRANSCRIPTIONAL REGULATOR"/>
    <property type="match status" value="1"/>
</dbReference>
<dbReference type="InterPro" id="IPR050707">
    <property type="entry name" value="HTH_MetabolicPath_Reg"/>
</dbReference>
<feature type="domain" description="IclR-ED" evidence="8">
    <location>
        <begin position="85"/>
        <end position="270"/>
    </location>
</feature>
<feature type="domain" description="HTH iclR-type" evidence="7">
    <location>
        <begin position="24"/>
        <end position="84"/>
    </location>
</feature>
<dbReference type="Gene3D" id="3.30.450.40">
    <property type="match status" value="1"/>
</dbReference>
<keyword evidence="1" id="KW-0319">Glycerol metabolism</keyword>
<evidence type="ECO:0000259" key="8">
    <source>
        <dbReference type="PROSITE" id="PS51078"/>
    </source>
</evidence>
<dbReference type="Proteomes" id="UP000317998">
    <property type="component" value="Unassembled WGS sequence"/>
</dbReference>
<keyword evidence="4" id="KW-0804">Transcription</keyword>
<dbReference type="GO" id="GO:0046278">
    <property type="term" value="P:3,4-dihydroxybenzoate metabolic process"/>
    <property type="evidence" value="ECO:0007669"/>
    <property type="project" value="InterPro"/>
</dbReference>
<dbReference type="FunFam" id="1.10.10.10:FF:000056">
    <property type="entry name" value="IclR family transcriptional regulator"/>
    <property type="match status" value="1"/>
</dbReference>